<gene>
    <name evidence="1" type="ORF">Z520_04603</name>
</gene>
<dbReference type="Proteomes" id="UP000053411">
    <property type="component" value="Unassembled WGS sequence"/>
</dbReference>
<dbReference type="OrthoDB" id="412093at2759"/>
<keyword evidence="2" id="KW-1185">Reference proteome</keyword>
<evidence type="ECO:0000313" key="2">
    <source>
        <dbReference type="Proteomes" id="UP000053411"/>
    </source>
</evidence>
<accession>A0A0D2HDK2</accession>
<proteinExistence type="predicted"/>
<organism evidence="1 2">
    <name type="scientific">Fonsecaea multimorphosa CBS 102226</name>
    <dbReference type="NCBI Taxonomy" id="1442371"/>
    <lineage>
        <taxon>Eukaryota</taxon>
        <taxon>Fungi</taxon>
        <taxon>Dikarya</taxon>
        <taxon>Ascomycota</taxon>
        <taxon>Pezizomycotina</taxon>
        <taxon>Eurotiomycetes</taxon>
        <taxon>Chaetothyriomycetidae</taxon>
        <taxon>Chaetothyriales</taxon>
        <taxon>Herpotrichiellaceae</taxon>
        <taxon>Fonsecaea</taxon>
    </lineage>
</organism>
<name>A0A0D2HDK2_9EURO</name>
<evidence type="ECO:0000313" key="1">
    <source>
        <dbReference type="EMBL" id="KIX99965.1"/>
    </source>
</evidence>
<dbReference type="VEuPathDB" id="FungiDB:Z520_04603"/>
<dbReference type="RefSeq" id="XP_016634088.1">
    <property type="nucleotide sequence ID" value="XM_016775108.1"/>
</dbReference>
<protein>
    <recommendedName>
        <fullName evidence="3">Aspartate/glutamate racemase family protein</fullName>
    </recommendedName>
</protein>
<reference evidence="1 2" key="1">
    <citation type="submission" date="2015-01" db="EMBL/GenBank/DDBJ databases">
        <title>The Genome Sequence of Fonsecaea multimorphosa CBS 102226.</title>
        <authorList>
            <consortium name="The Broad Institute Genomics Platform"/>
            <person name="Cuomo C."/>
            <person name="de Hoog S."/>
            <person name="Gorbushina A."/>
            <person name="Stielow B."/>
            <person name="Teixiera M."/>
            <person name="Abouelleil A."/>
            <person name="Chapman S.B."/>
            <person name="Priest M."/>
            <person name="Young S.K."/>
            <person name="Wortman J."/>
            <person name="Nusbaum C."/>
            <person name="Birren B."/>
        </authorList>
    </citation>
    <scope>NUCLEOTIDE SEQUENCE [LARGE SCALE GENOMIC DNA]</scope>
    <source>
        <strain evidence="1 2">CBS 102226</strain>
    </source>
</reference>
<dbReference type="GeneID" id="27710349"/>
<dbReference type="EMBL" id="KN848068">
    <property type="protein sequence ID" value="KIX99965.1"/>
    <property type="molecule type" value="Genomic_DNA"/>
</dbReference>
<evidence type="ECO:0008006" key="3">
    <source>
        <dbReference type="Google" id="ProtNLM"/>
    </source>
</evidence>
<sequence>MSFSNGQNANIPPLGFISVDVDIERPVGDPFNEATWPFPVLKELAEGSQLNNIVTSEEYPEEFLDGIVSAGEKLQQKGCVGIITDCGFLAGAQRELAKRLSIPIAASALAQIPSIQAFLRPGQTVGALTYDDSKLGARQLLQIGVRNPDAVHIAAPPENGWLRGHIRDRIPYDHAKIETELVESALGLLRRHPDIGAFLLECTQMPPFADAIRKATNLPVYDVYTLGTWFYSGLTSQRPQHWGPV</sequence>
<dbReference type="AlphaFoldDB" id="A0A0D2HDK2"/>